<dbReference type="Gene3D" id="3.30.420.10">
    <property type="entry name" value="Ribonuclease H-like superfamily/Ribonuclease H"/>
    <property type="match status" value="1"/>
</dbReference>
<dbReference type="AlphaFoldDB" id="A0A8X6RVN9"/>
<dbReference type="Pfam" id="PF02945">
    <property type="entry name" value="Endonuclease_7"/>
    <property type="match status" value="1"/>
</dbReference>
<dbReference type="EMBL" id="BMAU01021215">
    <property type="protein sequence ID" value="GFX99982.1"/>
    <property type="molecule type" value="Genomic_DNA"/>
</dbReference>
<dbReference type="SUPFAM" id="SSF53098">
    <property type="entry name" value="Ribonuclease H-like"/>
    <property type="match status" value="1"/>
</dbReference>
<keyword evidence="1" id="KW-0862">Zinc</keyword>
<dbReference type="InterPro" id="IPR012337">
    <property type="entry name" value="RNaseH-like_sf"/>
</dbReference>
<evidence type="ECO:0000313" key="5">
    <source>
        <dbReference type="Proteomes" id="UP000887159"/>
    </source>
</evidence>
<evidence type="ECO:0000256" key="1">
    <source>
        <dbReference type="PROSITE-ProRule" id="PRU00042"/>
    </source>
</evidence>
<dbReference type="SMART" id="SM00355">
    <property type="entry name" value="ZnF_C2H2"/>
    <property type="match status" value="3"/>
</dbReference>
<feature type="region of interest" description="Disordered" evidence="2">
    <location>
        <begin position="739"/>
        <end position="779"/>
    </location>
</feature>
<evidence type="ECO:0000256" key="2">
    <source>
        <dbReference type="SAM" id="MobiDB-lite"/>
    </source>
</evidence>
<evidence type="ECO:0000313" key="4">
    <source>
        <dbReference type="EMBL" id="GFX99982.1"/>
    </source>
</evidence>
<dbReference type="SUPFAM" id="SSF56672">
    <property type="entry name" value="DNA/RNA polymerases"/>
    <property type="match status" value="1"/>
</dbReference>
<dbReference type="InterPro" id="IPR036236">
    <property type="entry name" value="Znf_C2H2_sf"/>
</dbReference>
<sequence>MYTCNICGKNFVTNYVLKRHTLQVHEKNAVLQCADCSKKFVRERDLKRHRDSVHSTEKITCKFCYTSFTRKDNLLKHLNNKRCERKLEKEAGKRKRVDLSVSSRKKKTQLFTSAENSTADPENIFLPPKENERAFQKAYKTFNLPNNDSSLGIKEFLLLRKEETIFIFRNELETYKALKVSKWVHCIYSKATDAGKMIKNVEFKTPNNEVLQETNLARLYDDMSEKIVKESEDFEGRDSGWTLDEILRLEVRTNRYSPFRGSSSFIEVPKQIAETKAIINVINKKDSQCFMWSILAALYPNTSNPNKTSSYVPHLNKLNFDGISFPTPLNELSRGHYKDPVVYRGIDAPKIFIEKLEKDAIEIENIYKKSKPLLPLTESEKQLYDNANNCYVCGQTFHENNIKVRDHNHVTQKFNGPCCNSCNLAMKAPKFLPVFFHNLSGYDAHIFINELGYDEKQINLIPNTEEKYISFSKNISNDFQLRFLDSFKFMSSSLENLIKTLKKDEFKYMKHYFDSEKIDLLLRKGVFPYDYFDSFEKCKDSCLPPISKFYNKLNEEAISVEDYNHACKVFNEFHLNNLGEYCDLYVKTDVLLLTDLFENFRKICMQTYKLDPCWYFTTPALSWDAMLLHTKVAIELFTDYDMLLFIEKGVRGGISQCCNRYAIANNRYMSNFNPDDEIKYLMYLDANNLYGYAMSKYLPLKDFVWSDNDLTEQDILNLSDESDVGYILEVDLEYPSDLHDKHSDFPLAPENKPPPNSVEKKQFNSPPQLENQSQCRRKTTQLVSRNETTQLVSRNETTQLGSRNEKLNSAVGTKQLNSALPSTAYNAYNRLQPPAPPLQQNRLFLPTYDLALVLGLQFQSPKNGSRSWKSHFVTLQWLALLRLEFGPLLTYQQLSKLLNRLNDFAETSYSSN</sequence>
<dbReference type="PROSITE" id="PS50157">
    <property type="entry name" value="ZINC_FINGER_C2H2_2"/>
    <property type="match status" value="2"/>
</dbReference>
<keyword evidence="1" id="KW-0479">Metal-binding</keyword>
<feature type="compositionally biased region" description="Polar residues" evidence="2">
    <location>
        <begin position="763"/>
        <end position="779"/>
    </location>
</feature>
<dbReference type="InterPro" id="IPR013087">
    <property type="entry name" value="Znf_C2H2_type"/>
</dbReference>
<dbReference type="GO" id="GO:0008270">
    <property type="term" value="F:zinc ion binding"/>
    <property type="evidence" value="ECO:0007669"/>
    <property type="project" value="UniProtKB-KW"/>
</dbReference>
<protein>
    <submittedName>
        <fullName evidence="4">C2H2-type domain-containing protein</fullName>
    </submittedName>
</protein>
<gene>
    <name evidence="4" type="primary">X975_17934</name>
    <name evidence="4" type="ORF">TNCV_260191</name>
</gene>
<dbReference type="InterPro" id="IPR036397">
    <property type="entry name" value="RNaseH_sf"/>
</dbReference>
<dbReference type="SUPFAM" id="SSF54060">
    <property type="entry name" value="His-Me finger endonucleases"/>
    <property type="match status" value="1"/>
</dbReference>
<organism evidence="4 5">
    <name type="scientific">Trichonephila clavipes</name>
    <name type="common">Golden silk orbweaver</name>
    <name type="synonym">Nephila clavipes</name>
    <dbReference type="NCBI Taxonomy" id="2585209"/>
    <lineage>
        <taxon>Eukaryota</taxon>
        <taxon>Metazoa</taxon>
        <taxon>Ecdysozoa</taxon>
        <taxon>Arthropoda</taxon>
        <taxon>Chelicerata</taxon>
        <taxon>Arachnida</taxon>
        <taxon>Araneae</taxon>
        <taxon>Araneomorphae</taxon>
        <taxon>Entelegynae</taxon>
        <taxon>Araneoidea</taxon>
        <taxon>Nephilidae</taxon>
        <taxon>Trichonephila</taxon>
    </lineage>
</organism>
<dbReference type="SUPFAM" id="SSF57667">
    <property type="entry name" value="beta-beta-alpha zinc fingers"/>
    <property type="match status" value="1"/>
</dbReference>
<dbReference type="GO" id="GO:0042575">
    <property type="term" value="C:DNA polymerase complex"/>
    <property type="evidence" value="ECO:0007669"/>
    <property type="project" value="UniProtKB-ARBA"/>
</dbReference>
<keyword evidence="5" id="KW-1185">Reference proteome</keyword>
<reference evidence="4" key="1">
    <citation type="submission" date="2020-08" db="EMBL/GenBank/DDBJ databases">
        <title>Multicomponent nature underlies the extraordinary mechanical properties of spider dragline silk.</title>
        <authorList>
            <person name="Kono N."/>
            <person name="Nakamura H."/>
            <person name="Mori M."/>
            <person name="Yoshida Y."/>
            <person name="Ohtoshi R."/>
            <person name="Malay A.D."/>
            <person name="Moran D.A.P."/>
            <person name="Tomita M."/>
            <person name="Numata K."/>
            <person name="Arakawa K."/>
        </authorList>
    </citation>
    <scope>NUCLEOTIDE SEQUENCE</scope>
</reference>
<dbReference type="Proteomes" id="UP000887159">
    <property type="component" value="Unassembled WGS sequence"/>
</dbReference>
<dbReference type="PROSITE" id="PS00028">
    <property type="entry name" value="ZINC_FINGER_C2H2_1"/>
    <property type="match status" value="2"/>
</dbReference>
<dbReference type="Gene3D" id="3.30.160.60">
    <property type="entry name" value="Classic Zinc Finger"/>
    <property type="match status" value="2"/>
</dbReference>
<accession>A0A8X6RVN9</accession>
<comment type="caution">
    <text evidence="4">The sequence shown here is derived from an EMBL/GenBank/DDBJ whole genome shotgun (WGS) entry which is preliminary data.</text>
</comment>
<dbReference type="InterPro" id="IPR043502">
    <property type="entry name" value="DNA/RNA_pol_sf"/>
</dbReference>
<keyword evidence="1" id="KW-0863">Zinc-finger</keyword>
<dbReference type="PANTHER" id="PTHR31511">
    <property type="entry name" value="PROTEIN CBG23764"/>
    <property type="match status" value="1"/>
</dbReference>
<evidence type="ECO:0000259" key="3">
    <source>
        <dbReference type="PROSITE" id="PS50157"/>
    </source>
</evidence>
<dbReference type="InterPro" id="IPR004211">
    <property type="entry name" value="Endonuclease_7"/>
</dbReference>
<dbReference type="GO" id="GO:0071897">
    <property type="term" value="P:DNA biosynthetic process"/>
    <property type="evidence" value="ECO:0007669"/>
    <property type="project" value="UniProtKB-ARBA"/>
</dbReference>
<dbReference type="Pfam" id="PF00096">
    <property type="entry name" value="zf-C2H2"/>
    <property type="match status" value="3"/>
</dbReference>
<dbReference type="InterPro" id="IPR044925">
    <property type="entry name" value="His-Me_finger_sf"/>
</dbReference>
<name>A0A8X6RVN9_TRICX</name>
<dbReference type="GO" id="GO:0003676">
    <property type="term" value="F:nucleic acid binding"/>
    <property type="evidence" value="ECO:0007669"/>
    <property type="project" value="InterPro"/>
</dbReference>
<proteinExistence type="predicted"/>
<feature type="domain" description="C2H2-type" evidence="3">
    <location>
        <begin position="31"/>
        <end position="59"/>
    </location>
</feature>
<dbReference type="PANTHER" id="PTHR31511:SF12">
    <property type="entry name" value="RHO TERMINATION FACTOR N-TERMINAL DOMAIN-CONTAINING PROTEIN"/>
    <property type="match status" value="1"/>
</dbReference>
<feature type="domain" description="C2H2-type" evidence="3">
    <location>
        <begin position="2"/>
        <end position="25"/>
    </location>
</feature>